<proteinExistence type="predicted"/>
<protein>
    <submittedName>
        <fullName evidence="1">Uncharacterized protein</fullName>
    </submittedName>
</protein>
<name>A0A482MHF2_9CAUD</name>
<evidence type="ECO:0000313" key="2">
    <source>
        <dbReference type="Proteomes" id="UP000310326"/>
    </source>
</evidence>
<evidence type="ECO:0000313" key="1">
    <source>
        <dbReference type="EMBL" id="QBQ73391.1"/>
    </source>
</evidence>
<reference evidence="1 2" key="1">
    <citation type="submission" date="2019-03" db="EMBL/GenBank/DDBJ databases">
        <title>Diversity and diversification of Nodularia spumigena cyanophages in the Baltic Sea.</title>
        <authorList>
            <person name="Sulcius S."/>
            <person name="Holmfeldt K."/>
            <person name="Simoliunas E."/>
        </authorList>
    </citation>
    <scope>NUCLEOTIDE SEQUENCE [LARGE SCALE GENOMIC DNA]</scope>
</reference>
<sequence>MYCKIQNEPLSEIIPYWQVTPRHSERGKEGSTWDISR</sequence>
<gene>
    <name evidence="1" type="ORF">kac65v161_gp153</name>
</gene>
<dbReference type="Proteomes" id="UP000310326">
    <property type="component" value="Segment"/>
</dbReference>
<accession>A0A482MHF2</accession>
<dbReference type="EMBL" id="MK605243">
    <property type="protein sequence ID" value="QBQ73391.1"/>
    <property type="molecule type" value="Genomic_DNA"/>
</dbReference>
<organism evidence="1 2">
    <name type="scientific">Nodularia phage vB_NspS-kac65v161</name>
    <dbReference type="NCBI Taxonomy" id="2557580"/>
    <lineage>
        <taxon>Viruses</taxon>
        <taxon>Duplodnaviria</taxon>
        <taxon>Heunggongvirae</taxon>
        <taxon>Uroviricota</taxon>
        <taxon>Caudoviricetes</taxon>
        <taxon>Ravarandavirus</taxon>
        <taxon>Ravarandavirus kac65v151</taxon>
    </lineage>
</organism>